<reference evidence="4 5" key="1">
    <citation type="journal article" date="2019" name="Nat. Plants">
        <title>Stout camphor tree genome fills gaps in understanding of flowering plant genome evolution.</title>
        <authorList>
            <person name="Chaw S.M."/>
            <person name="Liu Y.C."/>
            <person name="Wu Y.W."/>
            <person name="Wang H.Y."/>
            <person name="Lin C.I."/>
            <person name="Wu C.S."/>
            <person name="Ke H.M."/>
            <person name="Chang L.Y."/>
            <person name="Hsu C.Y."/>
            <person name="Yang H.T."/>
            <person name="Sudianto E."/>
            <person name="Hsu M.H."/>
            <person name="Wu K.P."/>
            <person name="Wang L.N."/>
            <person name="Leebens-Mack J.H."/>
            <person name="Tsai I.J."/>
        </authorList>
    </citation>
    <scope>NUCLEOTIDE SEQUENCE [LARGE SCALE GENOMIC DNA]</scope>
    <source>
        <strain evidence="5">cv. Chaw 1501</strain>
        <tissue evidence="4">Young leaves</tissue>
    </source>
</reference>
<dbReference type="SUPFAM" id="SSF48576">
    <property type="entry name" value="Terpenoid synthases"/>
    <property type="match status" value="1"/>
</dbReference>
<name>A0A3S3PUV3_9MAGN</name>
<dbReference type="Gene3D" id="1.10.600.10">
    <property type="entry name" value="Farnesyl Diphosphate Synthase"/>
    <property type="match status" value="2"/>
</dbReference>
<evidence type="ECO:0000313" key="5">
    <source>
        <dbReference type="Proteomes" id="UP000283530"/>
    </source>
</evidence>
<dbReference type="PANTHER" id="PTHR31225">
    <property type="entry name" value="OS04G0344100 PROTEIN-RELATED"/>
    <property type="match status" value="1"/>
</dbReference>
<dbReference type="InterPro" id="IPR005630">
    <property type="entry name" value="Terpene_synthase_metal-bd"/>
</dbReference>
<dbReference type="InterPro" id="IPR008949">
    <property type="entry name" value="Isoprenoid_synthase_dom_sf"/>
</dbReference>
<organism evidence="4 5">
    <name type="scientific">Cinnamomum micranthum f. kanehirae</name>
    <dbReference type="NCBI Taxonomy" id="337451"/>
    <lineage>
        <taxon>Eukaryota</taxon>
        <taxon>Viridiplantae</taxon>
        <taxon>Streptophyta</taxon>
        <taxon>Embryophyta</taxon>
        <taxon>Tracheophyta</taxon>
        <taxon>Spermatophyta</taxon>
        <taxon>Magnoliopsida</taxon>
        <taxon>Magnoliidae</taxon>
        <taxon>Laurales</taxon>
        <taxon>Lauraceae</taxon>
        <taxon>Cinnamomum</taxon>
    </lineage>
</organism>
<gene>
    <name evidence="4" type="ORF">CKAN_02764600</name>
</gene>
<dbReference type="InterPro" id="IPR050148">
    <property type="entry name" value="Terpene_synthase-like"/>
</dbReference>
<comment type="caution">
    <text evidence="4">The sequence shown here is derived from an EMBL/GenBank/DDBJ whole genome shotgun (WGS) entry which is preliminary data.</text>
</comment>
<dbReference type="GO" id="GO:0010333">
    <property type="term" value="F:terpene synthase activity"/>
    <property type="evidence" value="ECO:0007669"/>
    <property type="project" value="InterPro"/>
</dbReference>
<sequence>MTFFGSLDELECFTDAVDRLCKAMLVESKWYYSGSKPSLEEYLNNGWVSSSGPVILVHAFLLSKQPMATQVLDGLDRNPGSQFCFRNGCSQSYRRPHFDSWKKLNEEVRIASPYLLISSTVPLNLARVVHCIYQHGDGLLFKIAAPKDRSRHLLAQPFHSWLK</sequence>
<evidence type="ECO:0000256" key="2">
    <source>
        <dbReference type="ARBA" id="ARBA00022723"/>
    </source>
</evidence>
<proteinExistence type="predicted"/>
<accession>A0A3S3PUV3</accession>
<evidence type="ECO:0000313" key="4">
    <source>
        <dbReference type="EMBL" id="RWR98144.1"/>
    </source>
</evidence>
<comment type="pathway">
    <text evidence="1">Secondary metabolite biosynthesis; terpenoid biosynthesis.</text>
</comment>
<keyword evidence="5" id="KW-1185">Reference proteome</keyword>
<keyword evidence="2" id="KW-0479">Metal-binding</keyword>
<evidence type="ECO:0000256" key="1">
    <source>
        <dbReference type="ARBA" id="ARBA00004721"/>
    </source>
</evidence>
<dbReference type="Proteomes" id="UP000283530">
    <property type="component" value="Unassembled WGS sequence"/>
</dbReference>
<dbReference type="GO" id="GO:0000287">
    <property type="term" value="F:magnesium ion binding"/>
    <property type="evidence" value="ECO:0007669"/>
    <property type="project" value="InterPro"/>
</dbReference>
<dbReference type="AlphaFoldDB" id="A0A3S3PUV3"/>
<dbReference type="Pfam" id="PF03936">
    <property type="entry name" value="Terpene_synth_C"/>
    <property type="match status" value="1"/>
</dbReference>
<feature type="domain" description="Terpene synthase metal-binding" evidence="3">
    <location>
        <begin position="11"/>
        <end position="79"/>
    </location>
</feature>
<protein>
    <submittedName>
        <fullName evidence="4">E-beta-ocimene/myrcene synthase</fullName>
    </submittedName>
</protein>
<dbReference type="GO" id="GO:0016114">
    <property type="term" value="P:terpenoid biosynthetic process"/>
    <property type="evidence" value="ECO:0007669"/>
    <property type="project" value="InterPro"/>
</dbReference>
<evidence type="ECO:0000259" key="3">
    <source>
        <dbReference type="Pfam" id="PF03936"/>
    </source>
</evidence>
<dbReference type="EMBL" id="QPKB01000627">
    <property type="protein sequence ID" value="RWR98144.1"/>
    <property type="molecule type" value="Genomic_DNA"/>
</dbReference>